<dbReference type="PANTHER" id="PTHR34698">
    <property type="entry name" value="5-OXOPROLINASE SUBUNIT B"/>
    <property type="match status" value="1"/>
</dbReference>
<keyword evidence="3" id="KW-0067">ATP-binding</keyword>
<comment type="caution">
    <text evidence="5">The sequence shown here is derived from an EMBL/GenBank/DDBJ whole genome shotgun (WGS) entry which is preliminary data.</text>
</comment>
<name>A0A3S2UF18_9BURK</name>
<dbReference type="GO" id="GO:0017168">
    <property type="term" value="F:5-oxoprolinase (ATP-hydrolyzing) activity"/>
    <property type="evidence" value="ECO:0007669"/>
    <property type="project" value="UniProtKB-EC"/>
</dbReference>
<sequence>MSEGRESSVRCFAVGEAAACLQLPPSIQGEGQARLLALAQRLRAEGGFVDVVPGWGNLTVLGDPARHSADRLQAAVLAGWRAQAAQALAPPRERVLRVRYGGDHGPDLTAVAAAAGLSEAQVVRAHSEAVYTVAFLGFQPGFAYLMGLPPTLHMPRRAEPRLRVPPGSVAIGGAQTGVYPAASPGGWQLIGRTDQVLFDASAAGPEQACWLQPGDRVRFVVEAGGD</sequence>
<feature type="domain" description="Carboxyltransferase" evidence="4">
    <location>
        <begin position="9"/>
        <end position="211"/>
    </location>
</feature>
<dbReference type="SMART" id="SM00796">
    <property type="entry name" value="AHS1"/>
    <property type="match status" value="1"/>
</dbReference>
<keyword evidence="1" id="KW-0547">Nucleotide-binding</keyword>
<dbReference type="OrthoDB" id="9778567at2"/>
<dbReference type="SUPFAM" id="SSF160467">
    <property type="entry name" value="PH0987 N-terminal domain-like"/>
    <property type="match status" value="1"/>
</dbReference>
<evidence type="ECO:0000256" key="3">
    <source>
        <dbReference type="ARBA" id="ARBA00022840"/>
    </source>
</evidence>
<dbReference type="SUPFAM" id="SSF50891">
    <property type="entry name" value="Cyclophilin-like"/>
    <property type="match status" value="1"/>
</dbReference>
<dbReference type="AlphaFoldDB" id="A0A3S2UF18"/>
<dbReference type="PANTHER" id="PTHR34698:SF2">
    <property type="entry name" value="5-OXOPROLINASE SUBUNIT B"/>
    <property type="match status" value="1"/>
</dbReference>
<organism evidence="5 6">
    <name type="scientific">Inhella crocodyli</name>
    <dbReference type="NCBI Taxonomy" id="2499851"/>
    <lineage>
        <taxon>Bacteria</taxon>
        <taxon>Pseudomonadati</taxon>
        <taxon>Pseudomonadota</taxon>
        <taxon>Betaproteobacteria</taxon>
        <taxon>Burkholderiales</taxon>
        <taxon>Sphaerotilaceae</taxon>
        <taxon>Inhella</taxon>
    </lineage>
</organism>
<dbReference type="NCBIfam" id="TIGR00370">
    <property type="entry name" value="5-oxoprolinase subunit PxpB"/>
    <property type="match status" value="1"/>
</dbReference>
<evidence type="ECO:0000313" key="5">
    <source>
        <dbReference type="EMBL" id="RVT86230.1"/>
    </source>
</evidence>
<accession>A0A3S2UF18</accession>
<evidence type="ECO:0000313" key="6">
    <source>
        <dbReference type="Proteomes" id="UP000288587"/>
    </source>
</evidence>
<keyword evidence="6" id="KW-1185">Reference proteome</keyword>
<evidence type="ECO:0000256" key="1">
    <source>
        <dbReference type="ARBA" id="ARBA00022741"/>
    </source>
</evidence>
<dbReference type="EC" id="3.5.2.9" evidence="5"/>
<dbReference type="Gene3D" id="2.40.100.10">
    <property type="entry name" value="Cyclophilin-like"/>
    <property type="match status" value="1"/>
</dbReference>
<dbReference type="EMBL" id="SACM01000002">
    <property type="protein sequence ID" value="RVT86230.1"/>
    <property type="molecule type" value="Genomic_DNA"/>
</dbReference>
<dbReference type="InterPro" id="IPR003833">
    <property type="entry name" value="CT_C_D"/>
</dbReference>
<dbReference type="Proteomes" id="UP000288587">
    <property type="component" value="Unassembled WGS sequence"/>
</dbReference>
<protein>
    <submittedName>
        <fullName evidence="5">5-oxoprolinase subunit PxpB</fullName>
        <ecNumber evidence="5">3.5.2.9</ecNumber>
    </submittedName>
</protein>
<dbReference type="GO" id="GO:0005524">
    <property type="term" value="F:ATP binding"/>
    <property type="evidence" value="ECO:0007669"/>
    <property type="project" value="UniProtKB-KW"/>
</dbReference>
<dbReference type="InterPro" id="IPR029000">
    <property type="entry name" value="Cyclophilin-like_dom_sf"/>
</dbReference>
<reference evidence="5 6" key="1">
    <citation type="submission" date="2019-01" db="EMBL/GenBank/DDBJ databases">
        <authorList>
            <person name="Chen W.-M."/>
        </authorList>
    </citation>
    <scope>NUCLEOTIDE SEQUENCE [LARGE SCALE GENOMIC DNA]</scope>
    <source>
        <strain evidence="5 6">CCP-18</strain>
    </source>
</reference>
<proteinExistence type="predicted"/>
<evidence type="ECO:0000259" key="4">
    <source>
        <dbReference type="SMART" id="SM00796"/>
    </source>
</evidence>
<dbReference type="InterPro" id="IPR010016">
    <property type="entry name" value="PxpB"/>
</dbReference>
<gene>
    <name evidence="5" type="primary">pxpB</name>
    <name evidence="5" type="ORF">EOD73_09360</name>
</gene>
<keyword evidence="2 5" id="KW-0378">Hydrolase</keyword>
<evidence type="ECO:0000256" key="2">
    <source>
        <dbReference type="ARBA" id="ARBA00022801"/>
    </source>
</evidence>
<dbReference type="RefSeq" id="WP_127682725.1">
    <property type="nucleotide sequence ID" value="NZ_SACM01000002.1"/>
</dbReference>
<dbReference type="Pfam" id="PF02682">
    <property type="entry name" value="CT_C_D"/>
    <property type="match status" value="1"/>
</dbReference>